<accession>A0A8X6N8L2</accession>
<organism evidence="1 2">
    <name type="scientific">Nephila pilipes</name>
    <name type="common">Giant wood spider</name>
    <name type="synonym">Nephila maculata</name>
    <dbReference type="NCBI Taxonomy" id="299642"/>
    <lineage>
        <taxon>Eukaryota</taxon>
        <taxon>Metazoa</taxon>
        <taxon>Ecdysozoa</taxon>
        <taxon>Arthropoda</taxon>
        <taxon>Chelicerata</taxon>
        <taxon>Arachnida</taxon>
        <taxon>Araneae</taxon>
        <taxon>Araneomorphae</taxon>
        <taxon>Entelegynae</taxon>
        <taxon>Araneoidea</taxon>
        <taxon>Nephilidae</taxon>
        <taxon>Nephila</taxon>
    </lineage>
</organism>
<protein>
    <submittedName>
        <fullName evidence="1">Uncharacterized protein</fullName>
    </submittedName>
</protein>
<dbReference type="EMBL" id="BMAW01006826">
    <property type="protein sequence ID" value="GFT00726.1"/>
    <property type="molecule type" value="Genomic_DNA"/>
</dbReference>
<dbReference type="OrthoDB" id="10514479at2759"/>
<dbReference type="AlphaFoldDB" id="A0A8X6N8L2"/>
<name>A0A8X6N8L2_NEPPI</name>
<gene>
    <name evidence="1" type="ORF">NPIL_303891</name>
</gene>
<proteinExistence type="predicted"/>
<keyword evidence="2" id="KW-1185">Reference proteome</keyword>
<evidence type="ECO:0000313" key="2">
    <source>
        <dbReference type="Proteomes" id="UP000887013"/>
    </source>
</evidence>
<reference evidence="1" key="1">
    <citation type="submission" date="2020-08" db="EMBL/GenBank/DDBJ databases">
        <title>Multicomponent nature underlies the extraordinary mechanical properties of spider dragline silk.</title>
        <authorList>
            <person name="Kono N."/>
            <person name="Nakamura H."/>
            <person name="Mori M."/>
            <person name="Yoshida Y."/>
            <person name="Ohtoshi R."/>
            <person name="Malay A.D."/>
            <person name="Moran D.A.P."/>
            <person name="Tomita M."/>
            <person name="Numata K."/>
            <person name="Arakawa K."/>
        </authorList>
    </citation>
    <scope>NUCLEOTIDE SEQUENCE</scope>
</reference>
<evidence type="ECO:0000313" key="1">
    <source>
        <dbReference type="EMBL" id="GFT00726.1"/>
    </source>
</evidence>
<comment type="caution">
    <text evidence="1">The sequence shown here is derived from an EMBL/GenBank/DDBJ whole genome shotgun (WGS) entry which is preliminary data.</text>
</comment>
<dbReference type="Proteomes" id="UP000887013">
    <property type="component" value="Unassembled WGS sequence"/>
</dbReference>
<sequence>MIYSNDAEEIRPEYTIFTIPESTRPRIRYQIKYTADVCGRSGTSIFVSCMRRGPSALKTRWIYASGTKTPRFQNTKQVSVRVKTSGRTDDFVMTPRRIWEDRALKW</sequence>